<sequence length="239" mass="25869">MHAADLVAAWEQGSDRTPAGRGECLLDTVGIDPVRGCGLSVGQRDALLMDLHGRLFGTEVTALATCPACSERLEVSFHLDDVRARPPGDPTDPVEVEVEGYTVRARPPTAGDLAALDTTAPWPDATRWLLERCVLGARRDGREVAVGELPEVVRVRVEARLAEADPQADVQVVLGCPGCGGTWGALFDIVSFLWQELDARARGLLVAVHDLASVYGWSEADILAMSPHRRSLYLELVRR</sequence>
<dbReference type="EMBL" id="FZOO01000002">
    <property type="protein sequence ID" value="SNS14411.1"/>
    <property type="molecule type" value="Genomic_DNA"/>
</dbReference>
<accession>A0A239C451</accession>
<dbReference type="Proteomes" id="UP000198373">
    <property type="component" value="Unassembled WGS sequence"/>
</dbReference>
<dbReference type="InterPro" id="IPR024364">
    <property type="entry name" value="Baseplate_phage_T4-like"/>
</dbReference>
<reference evidence="2" key="1">
    <citation type="submission" date="2017-06" db="EMBL/GenBank/DDBJ databases">
        <authorList>
            <person name="Varghese N."/>
            <person name="Submissions S."/>
        </authorList>
    </citation>
    <scope>NUCLEOTIDE SEQUENCE [LARGE SCALE GENOMIC DNA]</scope>
    <source>
        <strain evidence="2">DSM 46839</strain>
    </source>
</reference>
<organism evidence="1 2">
    <name type="scientific">Geodermatophilus pulveris</name>
    <dbReference type="NCBI Taxonomy" id="1564159"/>
    <lineage>
        <taxon>Bacteria</taxon>
        <taxon>Bacillati</taxon>
        <taxon>Actinomycetota</taxon>
        <taxon>Actinomycetes</taxon>
        <taxon>Geodermatophilales</taxon>
        <taxon>Geodermatophilaceae</taxon>
        <taxon>Geodermatophilus</taxon>
    </lineage>
</organism>
<evidence type="ECO:0000313" key="2">
    <source>
        <dbReference type="Proteomes" id="UP000198373"/>
    </source>
</evidence>
<dbReference type="Pfam" id="PF12322">
    <property type="entry name" value="T4_baseplate"/>
    <property type="match status" value="1"/>
</dbReference>
<protein>
    <recommendedName>
        <fullName evidence="3">T4 bacteriophage base plate protein</fullName>
    </recommendedName>
</protein>
<evidence type="ECO:0008006" key="3">
    <source>
        <dbReference type="Google" id="ProtNLM"/>
    </source>
</evidence>
<gene>
    <name evidence="1" type="ORF">SAMN06893096_102211</name>
</gene>
<dbReference type="OrthoDB" id="283948at2"/>
<name>A0A239C451_9ACTN</name>
<proteinExistence type="predicted"/>
<evidence type="ECO:0000313" key="1">
    <source>
        <dbReference type="EMBL" id="SNS14411.1"/>
    </source>
</evidence>
<dbReference type="RefSeq" id="WP_089304421.1">
    <property type="nucleotide sequence ID" value="NZ_FZOO01000002.1"/>
</dbReference>
<dbReference type="AlphaFoldDB" id="A0A239C451"/>
<keyword evidence="2" id="KW-1185">Reference proteome</keyword>